<protein>
    <recommendedName>
        <fullName evidence="3">DDE-1 domain-containing protein</fullName>
    </recommendedName>
</protein>
<reference evidence="1 2" key="1">
    <citation type="journal article" date="2016" name="Mol. Biol. Evol.">
        <title>Comparative Genomics of Early-Diverging Mushroom-Forming Fungi Provides Insights into the Origins of Lignocellulose Decay Capabilities.</title>
        <authorList>
            <person name="Nagy L.G."/>
            <person name="Riley R."/>
            <person name="Tritt A."/>
            <person name="Adam C."/>
            <person name="Daum C."/>
            <person name="Floudas D."/>
            <person name="Sun H."/>
            <person name="Yadav J.S."/>
            <person name="Pangilinan J."/>
            <person name="Larsson K.H."/>
            <person name="Matsuura K."/>
            <person name="Barry K."/>
            <person name="Labutti K."/>
            <person name="Kuo R."/>
            <person name="Ohm R.A."/>
            <person name="Bhattacharya S.S."/>
            <person name="Shirouzu T."/>
            <person name="Yoshinaga Y."/>
            <person name="Martin F.M."/>
            <person name="Grigoriev I.V."/>
            <person name="Hibbett D.S."/>
        </authorList>
    </citation>
    <scope>NUCLEOTIDE SEQUENCE [LARGE SCALE GENOMIC DNA]</scope>
    <source>
        <strain evidence="1 2">HHB10207 ss-3</strain>
    </source>
</reference>
<sequence length="207" mass="23488">MKWSIRRATRAAHKFPDNVEQVCEQAGYRMAAAIRDLNMPDGAFLVNMDQTQIVYAMGPEGTWNERGVKQVTVSGKDEKRAFTLCVGVSASGEALPFQAVFAGKTDASCPSKKSPFYDTAMQKGFKFVPSGVTGNYWSNQKTMQLYVSQILAPYFERHRKRIGRPKQRCALQLDCWSVHRSDEFRTWMKKNYPWIILLYVPGGCTPL</sequence>
<dbReference type="Proteomes" id="UP000076798">
    <property type="component" value="Unassembled WGS sequence"/>
</dbReference>
<keyword evidence="2" id="KW-1185">Reference proteome</keyword>
<dbReference type="OrthoDB" id="3341102at2759"/>
<name>A0A165X9W0_9AGAM</name>
<accession>A0A165X9W0</accession>
<feature type="non-terminal residue" evidence="1">
    <location>
        <position position="207"/>
    </location>
</feature>
<dbReference type="EMBL" id="KV428413">
    <property type="protein sequence ID" value="KZT31981.1"/>
    <property type="molecule type" value="Genomic_DNA"/>
</dbReference>
<proteinExistence type="predicted"/>
<evidence type="ECO:0000313" key="2">
    <source>
        <dbReference type="Proteomes" id="UP000076798"/>
    </source>
</evidence>
<dbReference type="STRING" id="1314776.A0A165X9W0"/>
<organism evidence="1 2">
    <name type="scientific">Sistotremastrum suecicum HHB10207 ss-3</name>
    <dbReference type="NCBI Taxonomy" id="1314776"/>
    <lineage>
        <taxon>Eukaryota</taxon>
        <taxon>Fungi</taxon>
        <taxon>Dikarya</taxon>
        <taxon>Basidiomycota</taxon>
        <taxon>Agaricomycotina</taxon>
        <taxon>Agaricomycetes</taxon>
        <taxon>Sistotremastrales</taxon>
        <taxon>Sistotremastraceae</taxon>
        <taxon>Sistotremastrum</taxon>
    </lineage>
</organism>
<evidence type="ECO:0000313" key="1">
    <source>
        <dbReference type="EMBL" id="KZT31981.1"/>
    </source>
</evidence>
<evidence type="ECO:0008006" key="3">
    <source>
        <dbReference type="Google" id="ProtNLM"/>
    </source>
</evidence>
<dbReference type="AlphaFoldDB" id="A0A165X9W0"/>
<gene>
    <name evidence="1" type="ORF">SISSUDRAFT_961675</name>
</gene>